<feature type="region of interest" description="Disordered" evidence="1">
    <location>
        <begin position="66"/>
        <end position="88"/>
    </location>
</feature>
<gene>
    <name evidence="3" type="ORF">AYBTSS11_LOCUS18563</name>
</gene>
<sequence length="211" mass="23659">MPHTERAENAFSFMMSLGISKEELMPVLIKLLSVYEGNWELIEDDHYRTLVDAYFDFEKDKGGEAERKATSSCHLGEKPTGESPLVDGDANEISSMDSENKMLCAEDNKMSSKIFEQKIIKPSQTFTEDIKPKTSSQASHSRLSEVKKISNLPRVPAKDRESYPEKAASAGHCGQFENDLVKNRAKKPKLVSSTNHNGVLPYLLLDELLFS</sequence>
<dbReference type="Gene3D" id="1.10.8.850">
    <property type="entry name" value="Histone-lysine N methyltransferase , C-terminal domain-like"/>
    <property type="match status" value="1"/>
</dbReference>
<evidence type="ECO:0000313" key="4">
    <source>
        <dbReference type="Proteomes" id="UP001189624"/>
    </source>
</evidence>
<name>A0AA86SIP8_9FABA</name>
<dbReference type="Gramene" id="rna-AYBTSS11_LOCUS18563">
    <property type="protein sequence ID" value="CAJ1961134.1"/>
    <property type="gene ID" value="gene-AYBTSS11_LOCUS18563"/>
</dbReference>
<proteinExistence type="predicted"/>
<dbReference type="PANTHER" id="PTHR46450">
    <property type="entry name" value="INACTIVE HISTONE-LYSINE N-METHYLTRANSFERASE SUVR1-RELATED"/>
    <property type="match status" value="1"/>
</dbReference>
<feature type="region of interest" description="Disordered" evidence="1">
    <location>
        <begin position="126"/>
        <end position="170"/>
    </location>
</feature>
<evidence type="ECO:0000313" key="3">
    <source>
        <dbReference type="EMBL" id="CAJ1961134.1"/>
    </source>
</evidence>
<protein>
    <recommendedName>
        <fullName evidence="2">WIYLD domain-containing protein</fullName>
    </recommendedName>
</protein>
<keyword evidence="4" id="KW-1185">Reference proteome</keyword>
<evidence type="ECO:0000259" key="2">
    <source>
        <dbReference type="Pfam" id="PF10440"/>
    </source>
</evidence>
<dbReference type="EMBL" id="OY731403">
    <property type="protein sequence ID" value="CAJ1961134.1"/>
    <property type="molecule type" value="Genomic_DNA"/>
</dbReference>
<evidence type="ECO:0000256" key="1">
    <source>
        <dbReference type="SAM" id="MobiDB-lite"/>
    </source>
</evidence>
<feature type="compositionally biased region" description="Polar residues" evidence="1">
    <location>
        <begin position="126"/>
        <end position="141"/>
    </location>
</feature>
<feature type="domain" description="WIYLD" evidence="2">
    <location>
        <begin position="4"/>
        <end position="56"/>
    </location>
</feature>
<reference evidence="3" key="1">
    <citation type="submission" date="2023-10" db="EMBL/GenBank/DDBJ databases">
        <authorList>
            <person name="Domelevo Entfellner J.-B."/>
        </authorList>
    </citation>
    <scope>NUCLEOTIDE SEQUENCE</scope>
</reference>
<dbReference type="AlphaFoldDB" id="A0AA86SIP8"/>
<dbReference type="InterPro" id="IPR018848">
    <property type="entry name" value="WIYLD_domain"/>
</dbReference>
<feature type="compositionally biased region" description="Basic and acidic residues" evidence="1">
    <location>
        <begin position="66"/>
        <end position="80"/>
    </location>
</feature>
<accession>A0AA86SIP8</accession>
<organism evidence="3 4">
    <name type="scientific">Sphenostylis stenocarpa</name>
    <dbReference type="NCBI Taxonomy" id="92480"/>
    <lineage>
        <taxon>Eukaryota</taxon>
        <taxon>Viridiplantae</taxon>
        <taxon>Streptophyta</taxon>
        <taxon>Embryophyta</taxon>
        <taxon>Tracheophyta</taxon>
        <taxon>Spermatophyta</taxon>
        <taxon>Magnoliopsida</taxon>
        <taxon>eudicotyledons</taxon>
        <taxon>Gunneridae</taxon>
        <taxon>Pentapetalae</taxon>
        <taxon>rosids</taxon>
        <taxon>fabids</taxon>
        <taxon>Fabales</taxon>
        <taxon>Fabaceae</taxon>
        <taxon>Papilionoideae</taxon>
        <taxon>50 kb inversion clade</taxon>
        <taxon>NPAAA clade</taxon>
        <taxon>indigoferoid/millettioid clade</taxon>
        <taxon>Phaseoleae</taxon>
        <taxon>Sphenostylis</taxon>
    </lineage>
</organism>
<dbReference type="InterPro" id="IPR043017">
    <property type="entry name" value="WIYLD_dom_sf"/>
</dbReference>
<dbReference type="Pfam" id="PF10440">
    <property type="entry name" value="WIYLD"/>
    <property type="match status" value="1"/>
</dbReference>
<dbReference type="Proteomes" id="UP001189624">
    <property type="component" value="Chromosome 6"/>
</dbReference>
<dbReference type="PANTHER" id="PTHR46450:SF24">
    <property type="entry name" value="HISTONE-LYSINE N-METHYLTRANSFERASE SUVR4"/>
    <property type="match status" value="1"/>
</dbReference>